<dbReference type="SUPFAM" id="SSF53335">
    <property type="entry name" value="S-adenosyl-L-methionine-dependent methyltransferases"/>
    <property type="match status" value="1"/>
</dbReference>
<dbReference type="EMBL" id="LVKB01000009">
    <property type="protein sequence ID" value="ORD97819.1"/>
    <property type="molecule type" value="Genomic_DNA"/>
</dbReference>
<comment type="caution">
    <text evidence="2">The sequence shown here is derived from an EMBL/GenBank/DDBJ whole genome shotgun (WGS) entry which is preliminary data.</text>
</comment>
<reference evidence="2 3" key="1">
    <citation type="journal article" date="2017" name="Environ. Microbiol.">
        <title>Decay of the glycolytic pathway and adaptation to intranuclear parasitism within Enterocytozoonidae microsporidia.</title>
        <authorList>
            <person name="Wiredu Boakye D."/>
            <person name="Jaroenlak P."/>
            <person name="Prachumwat A."/>
            <person name="Williams T.A."/>
            <person name="Bateman K.S."/>
            <person name="Itsathitphaisarn O."/>
            <person name="Sritunyalucksana K."/>
            <person name="Paszkiewicz K.H."/>
            <person name="Moore K.A."/>
            <person name="Stentiford G.D."/>
            <person name="Williams B.A."/>
        </authorList>
    </citation>
    <scope>NUCLEOTIDE SEQUENCE [LARGE SCALE GENOMIC DNA]</scope>
    <source>
        <strain evidence="2 3">GB1</strain>
    </source>
</reference>
<dbReference type="InterPro" id="IPR029063">
    <property type="entry name" value="SAM-dependent_MTases_sf"/>
</dbReference>
<dbReference type="CDD" id="cd02440">
    <property type="entry name" value="AdoMet_MTases"/>
    <property type="match status" value="1"/>
</dbReference>
<name>A0A1X0QDD0_9MICR</name>
<dbReference type="InterPro" id="IPR013216">
    <property type="entry name" value="Methyltransf_11"/>
</dbReference>
<dbReference type="Pfam" id="PF08241">
    <property type="entry name" value="Methyltransf_11"/>
    <property type="match status" value="1"/>
</dbReference>
<dbReference type="GO" id="GO:0005730">
    <property type="term" value="C:nucleolus"/>
    <property type="evidence" value="ECO:0007669"/>
    <property type="project" value="TreeGrafter"/>
</dbReference>
<dbReference type="OrthoDB" id="2877at2759"/>
<proteinExistence type="predicted"/>
<gene>
    <name evidence="2" type="primary">WBS22</name>
    <name evidence="2" type="ORF">HERIO_353</name>
</gene>
<dbReference type="InterPro" id="IPR039769">
    <property type="entry name" value="Bud23-like"/>
</dbReference>
<accession>A0A1X0QDD0</accession>
<keyword evidence="3" id="KW-1185">Reference proteome</keyword>
<dbReference type="GO" id="GO:0016435">
    <property type="term" value="F:rRNA (guanine) methyltransferase activity"/>
    <property type="evidence" value="ECO:0007669"/>
    <property type="project" value="InterPro"/>
</dbReference>
<evidence type="ECO:0000313" key="2">
    <source>
        <dbReference type="EMBL" id="ORD97819.1"/>
    </source>
</evidence>
<organism evidence="2 3">
    <name type="scientific">Hepatospora eriocheir</name>
    <dbReference type="NCBI Taxonomy" id="1081669"/>
    <lineage>
        <taxon>Eukaryota</taxon>
        <taxon>Fungi</taxon>
        <taxon>Fungi incertae sedis</taxon>
        <taxon>Microsporidia</taxon>
        <taxon>Hepatosporidae</taxon>
        <taxon>Hepatospora</taxon>
    </lineage>
</organism>
<dbReference type="GO" id="GO:0070476">
    <property type="term" value="P:rRNA (guanine-N7)-methylation"/>
    <property type="evidence" value="ECO:0007669"/>
    <property type="project" value="InterPro"/>
</dbReference>
<dbReference type="Gene3D" id="3.40.50.150">
    <property type="entry name" value="Vaccinia Virus protein VP39"/>
    <property type="match status" value="1"/>
</dbReference>
<feature type="domain" description="Methyltransferase type 11" evidence="1">
    <location>
        <begin position="55"/>
        <end position="153"/>
    </location>
</feature>
<dbReference type="VEuPathDB" id="MicrosporidiaDB:HERIO_353"/>
<dbReference type="VEuPathDB" id="MicrosporidiaDB:A0H76_1876"/>
<dbReference type="Proteomes" id="UP000192356">
    <property type="component" value="Unassembled WGS sequence"/>
</dbReference>
<sequence>MAKNIPEHSKPAELFYNKEESKKYHRNTRINKIQIEMTEKALELLNLNDQKYFIIDIGCGSGLSSQVILDKGHEYIGVDISESMLNIHRVFIENSNILNFDIGEKEWPLTENSFDFAISISTIQWLFSSFKNEHNPKKRINNFLNNLYRITKYKAVLQFYLKRQQDIDMLVRYSKKVGFYTKLIIDGVGKNKKFYIILSKLRK</sequence>
<dbReference type="PANTHER" id="PTHR12734:SF0">
    <property type="entry name" value="18S RRNA (GUANINE-N(7))-METHYLTRANSFERASE-RELATED"/>
    <property type="match status" value="1"/>
</dbReference>
<evidence type="ECO:0000313" key="3">
    <source>
        <dbReference type="Proteomes" id="UP000192356"/>
    </source>
</evidence>
<evidence type="ECO:0000259" key="1">
    <source>
        <dbReference type="Pfam" id="PF08241"/>
    </source>
</evidence>
<protein>
    <submittedName>
        <fullName evidence="2">WBS22</fullName>
    </submittedName>
</protein>
<dbReference type="PANTHER" id="PTHR12734">
    <property type="entry name" value="METHYLTRANSFERASE-RELATED"/>
    <property type="match status" value="1"/>
</dbReference>
<dbReference type="AlphaFoldDB" id="A0A1X0QDD0"/>